<accession>A0AAN1WHA2</accession>
<comment type="function">
    <text evidence="9">Part of the tripartite ATP-independent periplasmic (TRAP) transport system.</text>
</comment>
<feature type="transmembrane region" description="Helical" evidence="9">
    <location>
        <begin position="125"/>
        <end position="149"/>
    </location>
</feature>
<proteinExistence type="inferred from homology"/>
<feature type="transmembrane region" description="Helical" evidence="9">
    <location>
        <begin position="12"/>
        <end position="32"/>
    </location>
</feature>
<dbReference type="KEGG" id="marq:MARGE09_P1769"/>
<evidence type="ECO:0000259" key="10">
    <source>
        <dbReference type="Pfam" id="PF04290"/>
    </source>
</evidence>
<evidence type="ECO:0000313" key="12">
    <source>
        <dbReference type="Proteomes" id="UP001320119"/>
    </source>
</evidence>
<evidence type="ECO:0000256" key="7">
    <source>
        <dbReference type="ARBA" id="ARBA00023136"/>
    </source>
</evidence>
<keyword evidence="7 9" id="KW-0472">Membrane</keyword>
<protein>
    <recommendedName>
        <fullName evidence="9">TRAP transporter small permease protein</fullName>
    </recommendedName>
</protein>
<feature type="domain" description="Tripartite ATP-independent periplasmic transporters DctQ component" evidence="10">
    <location>
        <begin position="22"/>
        <end position="148"/>
    </location>
</feature>
<evidence type="ECO:0000256" key="4">
    <source>
        <dbReference type="ARBA" id="ARBA00022519"/>
    </source>
</evidence>
<comment type="subcellular location">
    <subcellularLocation>
        <location evidence="1 9">Cell inner membrane</location>
        <topology evidence="1 9">Multi-pass membrane protein</topology>
    </subcellularLocation>
</comment>
<dbReference type="RefSeq" id="WP_236987034.1">
    <property type="nucleotide sequence ID" value="NZ_AP023086.1"/>
</dbReference>
<name>A0AAN1WHA2_9GAMM</name>
<keyword evidence="2 9" id="KW-0813">Transport</keyword>
<dbReference type="EMBL" id="AP023086">
    <property type="protein sequence ID" value="BCD97568.1"/>
    <property type="molecule type" value="Genomic_DNA"/>
</dbReference>
<sequence length="182" mass="19779">MALISLWVKLERSVAAIMLALIVLCVFFAALMRTAGFPVIWSVDIAQLLFVWVCIIGGNQAMRDGDHVGVDYFVKRLPLRLQLSIDAVVYILMAAFLTMLIVYGIKLTLLNPERELGAAQLPYSLVTIAIPVGGGLMLCTVIAQGLYLFRVCVGNLVPDYSLPFMQKFVGDNDSAPAAKAAA</sequence>
<evidence type="ECO:0000256" key="6">
    <source>
        <dbReference type="ARBA" id="ARBA00022989"/>
    </source>
</evidence>
<evidence type="ECO:0000256" key="3">
    <source>
        <dbReference type="ARBA" id="ARBA00022475"/>
    </source>
</evidence>
<evidence type="ECO:0000256" key="5">
    <source>
        <dbReference type="ARBA" id="ARBA00022692"/>
    </source>
</evidence>
<gene>
    <name evidence="11" type="ORF">MARGE09_P1769</name>
</gene>
<dbReference type="GO" id="GO:0015740">
    <property type="term" value="P:C4-dicarboxylate transport"/>
    <property type="evidence" value="ECO:0007669"/>
    <property type="project" value="TreeGrafter"/>
</dbReference>
<keyword evidence="12" id="KW-1185">Reference proteome</keyword>
<keyword evidence="6 9" id="KW-1133">Transmembrane helix</keyword>
<reference evidence="11 12" key="1">
    <citation type="journal article" date="2022" name="IScience">
        <title>An ultrasensitive nanofiber-based assay for enzymatic hydrolysis and deep-sea microbial degradation of cellulose.</title>
        <authorList>
            <person name="Tsudome M."/>
            <person name="Tachioka M."/>
            <person name="Miyazaki M."/>
            <person name="Uchimura K."/>
            <person name="Tsuda M."/>
            <person name="Takaki Y."/>
            <person name="Deguchi S."/>
        </authorList>
    </citation>
    <scope>NUCLEOTIDE SEQUENCE [LARGE SCALE GENOMIC DNA]</scope>
    <source>
        <strain evidence="11 12">GE09</strain>
    </source>
</reference>
<organism evidence="11 12">
    <name type="scientific">Marinagarivorans cellulosilyticus</name>
    <dbReference type="NCBI Taxonomy" id="2721545"/>
    <lineage>
        <taxon>Bacteria</taxon>
        <taxon>Pseudomonadati</taxon>
        <taxon>Pseudomonadota</taxon>
        <taxon>Gammaproteobacteria</taxon>
        <taxon>Cellvibrionales</taxon>
        <taxon>Cellvibrionaceae</taxon>
        <taxon>Marinagarivorans</taxon>
    </lineage>
</organism>
<dbReference type="AlphaFoldDB" id="A0AAN1WHA2"/>
<evidence type="ECO:0000256" key="9">
    <source>
        <dbReference type="RuleBase" id="RU369079"/>
    </source>
</evidence>
<dbReference type="GO" id="GO:0022857">
    <property type="term" value="F:transmembrane transporter activity"/>
    <property type="evidence" value="ECO:0007669"/>
    <property type="project" value="UniProtKB-UniRule"/>
</dbReference>
<dbReference type="Proteomes" id="UP001320119">
    <property type="component" value="Chromosome"/>
</dbReference>
<evidence type="ECO:0000256" key="1">
    <source>
        <dbReference type="ARBA" id="ARBA00004429"/>
    </source>
</evidence>
<dbReference type="InterPro" id="IPR055348">
    <property type="entry name" value="DctQ"/>
</dbReference>
<keyword evidence="3" id="KW-1003">Cell membrane</keyword>
<keyword evidence="5 9" id="KW-0812">Transmembrane</keyword>
<evidence type="ECO:0000256" key="8">
    <source>
        <dbReference type="ARBA" id="ARBA00038436"/>
    </source>
</evidence>
<dbReference type="GO" id="GO:0005886">
    <property type="term" value="C:plasma membrane"/>
    <property type="evidence" value="ECO:0007669"/>
    <property type="project" value="UniProtKB-SubCell"/>
</dbReference>
<dbReference type="InterPro" id="IPR007387">
    <property type="entry name" value="TRAP_DctQ"/>
</dbReference>
<dbReference type="PANTHER" id="PTHR35011">
    <property type="entry name" value="2,3-DIKETO-L-GULONATE TRAP TRANSPORTER SMALL PERMEASE PROTEIN YIAM"/>
    <property type="match status" value="1"/>
</dbReference>
<keyword evidence="4 9" id="KW-0997">Cell inner membrane</keyword>
<comment type="subunit">
    <text evidence="9">The complex comprises the extracytoplasmic solute receptor protein and the two transmembrane proteins.</text>
</comment>
<comment type="similarity">
    <text evidence="8 9">Belongs to the TRAP transporter small permease family.</text>
</comment>
<evidence type="ECO:0000313" key="11">
    <source>
        <dbReference type="EMBL" id="BCD97568.1"/>
    </source>
</evidence>
<feature type="transmembrane region" description="Helical" evidence="9">
    <location>
        <begin position="83"/>
        <end position="105"/>
    </location>
</feature>
<evidence type="ECO:0000256" key="2">
    <source>
        <dbReference type="ARBA" id="ARBA00022448"/>
    </source>
</evidence>
<feature type="transmembrane region" description="Helical" evidence="9">
    <location>
        <begin position="38"/>
        <end position="62"/>
    </location>
</feature>
<dbReference type="PANTHER" id="PTHR35011:SF2">
    <property type="entry name" value="2,3-DIKETO-L-GULONATE TRAP TRANSPORTER SMALL PERMEASE PROTEIN YIAM"/>
    <property type="match status" value="1"/>
</dbReference>
<dbReference type="Pfam" id="PF04290">
    <property type="entry name" value="DctQ"/>
    <property type="match status" value="1"/>
</dbReference>